<dbReference type="EMBL" id="DVIU01000026">
    <property type="protein sequence ID" value="HIS35246.1"/>
    <property type="molecule type" value="Genomic_DNA"/>
</dbReference>
<gene>
    <name evidence="2" type="ORF">IAC10_01255</name>
</gene>
<dbReference type="AlphaFoldDB" id="A0A9D1EWH6"/>
<sequence>MIVNYSIEGRIIVSSILLVLSALFSLFVFFQLNWRIEIGEDEFEYRNLFRRKKVYKYSEVEVKELSRCTRFYRNGKHIVGISFLQDNCDALEKAIYKYRKEEKKKQE</sequence>
<dbReference type="InterPro" id="IPR046690">
    <property type="entry name" value="DUF6560"/>
</dbReference>
<dbReference type="Proteomes" id="UP000823928">
    <property type="component" value="Unassembled WGS sequence"/>
</dbReference>
<protein>
    <submittedName>
        <fullName evidence="2">Uncharacterized protein</fullName>
    </submittedName>
</protein>
<keyword evidence="1" id="KW-0812">Transmembrane</keyword>
<feature type="transmembrane region" description="Helical" evidence="1">
    <location>
        <begin position="12"/>
        <end position="30"/>
    </location>
</feature>
<evidence type="ECO:0000313" key="3">
    <source>
        <dbReference type="Proteomes" id="UP000823928"/>
    </source>
</evidence>
<evidence type="ECO:0000256" key="1">
    <source>
        <dbReference type="SAM" id="Phobius"/>
    </source>
</evidence>
<organism evidence="2 3">
    <name type="scientific">Candidatus Scatousia excrementigallinarum</name>
    <dbReference type="NCBI Taxonomy" id="2840935"/>
    <lineage>
        <taxon>Bacteria</taxon>
        <taxon>Candidatus Scatousia</taxon>
    </lineage>
</organism>
<proteinExistence type="predicted"/>
<dbReference type="Pfam" id="PF20197">
    <property type="entry name" value="DUF6560"/>
    <property type="match status" value="1"/>
</dbReference>
<keyword evidence="1" id="KW-1133">Transmembrane helix</keyword>
<keyword evidence="1" id="KW-0472">Membrane</keyword>
<comment type="caution">
    <text evidence="2">The sequence shown here is derived from an EMBL/GenBank/DDBJ whole genome shotgun (WGS) entry which is preliminary data.</text>
</comment>
<evidence type="ECO:0000313" key="2">
    <source>
        <dbReference type="EMBL" id="HIS35246.1"/>
    </source>
</evidence>
<name>A0A9D1EWH6_9BACT</name>
<reference evidence="2" key="2">
    <citation type="journal article" date="2021" name="PeerJ">
        <title>Extensive microbial diversity within the chicken gut microbiome revealed by metagenomics and culture.</title>
        <authorList>
            <person name="Gilroy R."/>
            <person name="Ravi A."/>
            <person name="Getino M."/>
            <person name="Pursley I."/>
            <person name="Horton D.L."/>
            <person name="Alikhan N.F."/>
            <person name="Baker D."/>
            <person name="Gharbi K."/>
            <person name="Hall N."/>
            <person name="Watson M."/>
            <person name="Adriaenssens E.M."/>
            <person name="Foster-Nyarko E."/>
            <person name="Jarju S."/>
            <person name="Secka A."/>
            <person name="Antonio M."/>
            <person name="Oren A."/>
            <person name="Chaudhuri R.R."/>
            <person name="La Ragione R."/>
            <person name="Hildebrand F."/>
            <person name="Pallen M.J."/>
        </authorList>
    </citation>
    <scope>NUCLEOTIDE SEQUENCE</scope>
    <source>
        <strain evidence="2">6276</strain>
    </source>
</reference>
<reference evidence="2" key="1">
    <citation type="submission" date="2020-10" db="EMBL/GenBank/DDBJ databases">
        <authorList>
            <person name="Gilroy R."/>
        </authorList>
    </citation>
    <scope>NUCLEOTIDE SEQUENCE</scope>
    <source>
        <strain evidence="2">6276</strain>
    </source>
</reference>
<accession>A0A9D1EWH6</accession>